<dbReference type="Pfam" id="PF00293">
    <property type="entry name" value="NUDIX"/>
    <property type="match status" value="1"/>
</dbReference>
<keyword evidence="8" id="KW-0520">NAD</keyword>
<name>A0A1B1AF64_9PROT</name>
<dbReference type="InterPro" id="IPR049734">
    <property type="entry name" value="NudC-like_C"/>
</dbReference>
<dbReference type="GO" id="GO:0019677">
    <property type="term" value="P:NAD+ catabolic process"/>
    <property type="evidence" value="ECO:0007669"/>
    <property type="project" value="TreeGrafter"/>
</dbReference>
<dbReference type="GO" id="GO:0035529">
    <property type="term" value="F:NADH pyrophosphatase activity"/>
    <property type="evidence" value="ECO:0007669"/>
    <property type="project" value="TreeGrafter"/>
</dbReference>
<dbReference type="GO" id="GO:0046872">
    <property type="term" value="F:metal ion binding"/>
    <property type="evidence" value="ECO:0007669"/>
    <property type="project" value="UniProtKB-KW"/>
</dbReference>
<feature type="domain" description="Nudix hydrolase" evidence="10">
    <location>
        <begin position="166"/>
        <end position="290"/>
    </location>
</feature>
<evidence type="ECO:0000256" key="3">
    <source>
        <dbReference type="ARBA" id="ARBA00009595"/>
    </source>
</evidence>
<keyword evidence="12" id="KW-1185">Reference proteome</keyword>
<evidence type="ECO:0000256" key="2">
    <source>
        <dbReference type="ARBA" id="ARBA00001947"/>
    </source>
</evidence>
<evidence type="ECO:0000259" key="10">
    <source>
        <dbReference type="PROSITE" id="PS51462"/>
    </source>
</evidence>
<keyword evidence="6" id="KW-0378">Hydrolase</keyword>
<sequence>MLLPHNPNAFTRSPLDRASLNRKDEAWLKKALADDQALLLPFNKGRPYLYESGGKLFLRWLATHVYELYADKNLPLIFLGIDKNGDPNFACEIGDPAELGDLGFFEELRPAAPRLEYDKLPIVGTARALFEWHGRNRFCANCGTPSRVVEGGWVRKCDACAAEHYPRVDPVCIMVPTFGDKCFLGRQKPWPRGMHSALAGFIEPGEAIEEAVARETLEEAGLKVKEVEMHSTQPWPFPHSLMIGVLCEVEDDKETVDTTELESGRWFTREEAKLLIAAKHPECWAPPSFAIAHQLLKTWSER</sequence>
<dbReference type="NCBIfam" id="NF001299">
    <property type="entry name" value="PRK00241.1"/>
    <property type="match status" value="1"/>
</dbReference>
<dbReference type="PROSITE" id="PS51462">
    <property type="entry name" value="NUDIX"/>
    <property type="match status" value="1"/>
</dbReference>
<dbReference type="Pfam" id="PF09296">
    <property type="entry name" value="NUDIX-like"/>
    <property type="match status" value="1"/>
</dbReference>
<evidence type="ECO:0000256" key="5">
    <source>
        <dbReference type="ARBA" id="ARBA00022723"/>
    </source>
</evidence>
<evidence type="ECO:0000313" key="12">
    <source>
        <dbReference type="Proteomes" id="UP000092498"/>
    </source>
</evidence>
<dbReference type="SUPFAM" id="SSF55811">
    <property type="entry name" value="Nudix"/>
    <property type="match status" value="1"/>
</dbReference>
<evidence type="ECO:0000256" key="9">
    <source>
        <dbReference type="ARBA" id="ARBA00023679"/>
    </source>
</evidence>
<comment type="cofactor">
    <cofactor evidence="2">
        <name>Zn(2+)</name>
        <dbReference type="ChEBI" id="CHEBI:29105"/>
    </cofactor>
</comment>
<dbReference type="EMBL" id="CP013244">
    <property type="protein sequence ID" value="ANP45197.1"/>
    <property type="molecule type" value="Genomic_DNA"/>
</dbReference>
<comment type="cofactor">
    <cofactor evidence="1">
        <name>Mg(2+)</name>
        <dbReference type="ChEBI" id="CHEBI:18420"/>
    </cofactor>
</comment>
<dbReference type="InterPro" id="IPR015797">
    <property type="entry name" value="NUDIX_hydrolase-like_dom_sf"/>
</dbReference>
<dbReference type="GO" id="GO:0005829">
    <property type="term" value="C:cytosol"/>
    <property type="evidence" value="ECO:0007669"/>
    <property type="project" value="TreeGrafter"/>
</dbReference>
<dbReference type="GO" id="GO:0006742">
    <property type="term" value="P:NADP+ catabolic process"/>
    <property type="evidence" value="ECO:0007669"/>
    <property type="project" value="TreeGrafter"/>
</dbReference>
<dbReference type="InterPro" id="IPR015375">
    <property type="entry name" value="NADH_PPase-like_N"/>
</dbReference>
<dbReference type="AlphaFoldDB" id="A0A1B1AF64"/>
<evidence type="ECO:0000256" key="7">
    <source>
        <dbReference type="ARBA" id="ARBA00022842"/>
    </source>
</evidence>
<dbReference type="FunCoup" id="A0A1B1AF64">
    <property type="interactions" value="296"/>
</dbReference>
<dbReference type="InterPro" id="IPR020084">
    <property type="entry name" value="NUDIX_hydrolase_CS"/>
</dbReference>
<dbReference type="InterPro" id="IPR015376">
    <property type="entry name" value="Znr_NADH_PPase"/>
</dbReference>
<comment type="catalytic activity">
    <reaction evidence="9">
        <text>a 5'-end NAD(+)-phospho-ribonucleoside in mRNA + H2O = a 5'-end phospho-adenosine-phospho-ribonucleoside in mRNA + beta-nicotinamide D-ribonucleotide + 2 H(+)</text>
        <dbReference type="Rhea" id="RHEA:60876"/>
        <dbReference type="Rhea" id="RHEA-COMP:15698"/>
        <dbReference type="Rhea" id="RHEA-COMP:15719"/>
        <dbReference type="ChEBI" id="CHEBI:14649"/>
        <dbReference type="ChEBI" id="CHEBI:15377"/>
        <dbReference type="ChEBI" id="CHEBI:15378"/>
        <dbReference type="ChEBI" id="CHEBI:144029"/>
        <dbReference type="ChEBI" id="CHEBI:144051"/>
    </reaction>
    <physiologicalReaction direction="left-to-right" evidence="9">
        <dbReference type="Rhea" id="RHEA:60877"/>
    </physiologicalReaction>
</comment>
<dbReference type="InterPro" id="IPR000086">
    <property type="entry name" value="NUDIX_hydrolase_dom"/>
</dbReference>
<dbReference type="KEGG" id="cbot:ATE48_04330"/>
<dbReference type="PANTHER" id="PTHR42904:SF6">
    <property type="entry name" value="NAD-CAPPED RNA HYDROLASE NUDT12"/>
    <property type="match status" value="1"/>
</dbReference>
<evidence type="ECO:0000256" key="4">
    <source>
        <dbReference type="ARBA" id="ARBA00012381"/>
    </source>
</evidence>
<dbReference type="Gene3D" id="3.90.79.10">
    <property type="entry name" value="Nucleoside Triphosphate Pyrophosphohydrolase"/>
    <property type="match status" value="1"/>
</dbReference>
<dbReference type="PANTHER" id="PTHR42904">
    <property type="entry name" value="NUDIX HYDROLASE, NUDC SUBFAMILY"/>
    <property type="match status" value="1"/>
</dbReference>
<dbReference type="STRING" id="1759059.ATE48_04330"/>
<dbReference type="InterPro" id="IPR050241">
    <property type="entry name" value="NAD-cap_RNA_hydrolase_NudC"/>
</dbReference>
<dbReference type="PROSITE" id="PS00893">
    <property type="entry name" value="NUDIX_BOX"/>
    <property type="match status" value="1"/>
</dbReference>
<evidence type="ECO:0000256" key="8">
    <source>
        <dbReference type="ARBA" id="ARBA00023027"/>
    </source>
</evidence>
<comment type="similarity">
    <text evidence="3">Belongs to the Nudix hydrolase family. NudC subfamily.</text>
</comment>
<gene>
    <name evidence="11" type="ORF">ATE48_04330</name>
</gene>
<evidence type="ECO:0000256" key="1">
    <source>
        <dbReference type="ARBA" id="ARBA00001946"/>
    </source>
</evidence>
<dbReference type="OrthoDB" id="9791656at2"/>
<dbReference type="Gene3D" id="3.90.79.20">
    <property type="match status" value="1"/>
</dbReference>
<proteinExistence type="inferred from homology"/>
<dbReference type="EC" id="3.6.1.22" evidence="4"/>
<keyword evidence="5" id="KW-0479">Metal-binding</keyword>
<dbReference type="CDD" id="cd03429">
    <property type="entry name" value="NUDIX_NADH_pyrophosphatase_Nudt13"/>
    <property type="match status" value="1"/>
</dbReference>
<evidence type="ECO:0000313" key="11">
    <source>
        <dbReference type="EMBL" id="ANP45197.1"/>
    </source>
</evidence>
<reference evidence="11 12" key="1">
    <citation type="submission" date="2015-11" db="EMBL/GenBank/DDBJ databases">
        <title>Whole-Genome Sequence of Candidatus Oderbacter manganicum from the National Park Lower Oder Valley, Germany.</title>
        <authorList>
            <person name="Braun B."/>
            <person name="Liere K."/>
            <person name="Szewzyk U."/>
        </authorList>
    </citation>
    <scope>NUCLEOTIDE SEQUENCE [LARGE SCALE GENOMIC DNA]</scope>
    <source>
        <strain evidence="11 12">OTSz_A_272</strain>
    </source>
</reference>
<protein>
    <recommendedName>
        <fullName evidence="4">NAD(+) diphosphatase</fullName>
        <ecNumber evidence="4">3.6.1.22</ecNumber>
    </recommendedName>
</protein>
<accession>A0A1B1AF64</accession>
<dbReference type="Pfam" id="PF09297">
    <property type="entry name" value="Zn_ribbon_NUD"/>
    <property type="match status" value="1"/>
</dbReference>
<evidence type="ECO:0000256" key="6">
    <source>
        <dbReference type="ARBA" id="ARBA00022801"/>
    </source>
</evidence>
<dbReference type="InParanoid" id="A0A1B1AF64"/>
<keyword evidence="7" id="KW-0460">Magnesium</keyword>
<organism evidence="11 12">
    <name type="scientific">Candidatus Viadribacter manganicus</name>
    <dbReference type="NCBI Taxonomy" id="1759059"/>
    <lineage>
        <taxon>Bacteria</taxon>
        <taxon>Pseudomonadati</taxon>
        <taxon>Pseudomonadota</taxon>
        <taxon>Alphaproteobacteria</taxon>
        <taxon>Hyphomonadales</taxon>
        <taxon>Hyphomonadaceae</taxon>
        <taxon>Candidatus Viadribacter</taxon>
    </lineage>
</organism>
<dbReference type="RefSeq" id="WP_066768153.1">
    <property type="nucleotide sequence ID" value="NZ_CP013244.1"/>
</dbReference>
<dbReference type="Proteomes" id="UP000092498">
    <property type="component" value="Chromosome"/>
</dbReference>